<protein>
    <submittedName>
        <fullName evidence="2">Uncharacterized protein</fullName>
    </submittedName>
</protein>
<organism evidence="3">
    <name type="scientific">Caenorhabditis brenneri</name>
    <name type="common">Nematode worm</name>
    <dbReference type="NCBI Taxonomy" id="135651"/>
    <lineage>
        <taxon>Eukaryota</taxon>
        <taxon>Metazoa</taxon>
        <taxon>Ecdysozoa</taxon>
        <taxon>Nematoda</taxon>
        <taxon>Chromadorea</taxon>
        <taxon>Rhabditida</taxon>
        <taxon>Rhabditina</taxon>
        <taxon>Rhabditomorpha</taxon>
        <taxon>Rhabditoidea</taxon>
        <taxon>Rhabditidae</taxon>
        <taxon>Peloderinae</taxon>
        <taxon>Caenorhabditis</taxon>
    </lineage>
</organism>
<evidence type="ECO:0000313" key="2">
    <source>
        <dbReference type="EMBL" id="EGT59590.1"/>
    </source>
</evidence>
<feature type="region of interest" description="Disordered" evidence="1">
    <location>
        <begin position="1"/>
        <end position="104"/>
    </location>
</feature>
<evidence type="ECO:0000313" key="3">
    <source>
        <dbReference type="Proteomes" id="UP000008068"/>
    </source>
</evidence>
<sequence length="104" mass="11531">MDHVPEDPPVDDGHLAVPPRNTTPQSTRPSEVSDSNDQENLGAPAPQLNNEPAINRPHGNEDQRGNVEPQGENDQIERENNYNPPPRVIVTKANDSEREEPEDP</sequence>
<name>G0NFL4_CAEBE</name>
<dbReference type="Proteomes" id="UP000008068">
    <property type="component" value="Unassembled WGS sequence"/>
</dbReference>
<feature type="compositionally biased region" description="Polar residues" evidence="1">
    <location>
        <begin position="20"/>
        <end position="39"/>
    </location>
</feature>
<dbReference type="AlphaFoldDB" id="G0NFL4"/>
<evidence type="ECO:0000256" key="1">
    <source>
        <dbReference type="SAM" id="MobiDB-lite"/>
    </source>
</evidence>
<keyword evidence="3" id="KW-1185">Reference proteome</keyword>
<gene>
    <name evidence="2" type="ORF">CAEBREN_18195</name>
</gene>
<proteinExistence type="predicted"/>
<dbReference type="HOGENOM" id="CLU_2252428_0_0_1"/>
<feature type="compositionally biased region" description="Basic and acidic residues" evidence="1">
    <location>
        <begin position="1"/>
        <end position="14"/>
    </location>
</feature>
<dbReference type="InParanoid" id="G0NFL4"/>
<reference evidence="3" key="1">
    <citation type="submission" date="2011-07" db="EMBL/GenBank/DDBJ databases">
        <authorList>
            <consortium name="Caenorhabditis brenneri Sequencing and Analysis Consortium"/>
            <person name="Wilson R.K."/>
        </authorList>
    </citation>
    <scope>NUCLEOTIDE SEQUENCE [LARGE SCALE GENOMIC DNA]</scope>
    <source>
        <strain evidence="3">PB2801</strain>
    </source>
</reference>
<accession>G0NFL4</accession>
<dbReference type="EMBL" id="GL379876">
    <property type="protein sequence ID" value="EGT59590.1"/>
    <property type="molecule type" value="Genomic_DNA"/>
</dbReference>